<dbReference type="PANTHER" id="PTHR43114:SF6">
    <property type="entry name" value="ADENINE DEAMINASE"/>
    <property type="match status" value="1"/>
</dbReference>
<evidence type="ECO:0000256" key="1">
    <source>
        <dbReference type="ARBA" id="ARBA00001947"/>
    </source>
</evidence>
<dbReference type="Pfam" id="PF00962">
    <property type="entry name" value="A_deaminase"/>
    <property type="match status" value="1"/>
</dbReference>
<protein>
    <submittedName>
        <fullName evidence="7">Adenosine deaminase family protein</fullName>
    </submittedName>
</protein>
<feature type="domain" description="Adenosine deaminase" evidence="6">
    <location>
        <begin position="33"/>
        <end position="323"/>
    </location>
</feature>
<sequence length="351" mass="39234">MLDQAGALLWKHCALATSHRAIAPCQHDATDAETFYQIAQQNHVELPTSSFAEWKSFFEFRDFPHFIQVYAAAVQCLQTPEDYALMIERFYKRQAEKNIRYTEAFLSASFLTQKFQDDEILDAIAAGRSTGEANYHCQINLIPDIAREVPDSQDRVLEFVVKGKERGLFVGLGVGGLEVGYPPELFTETFAQAHQQGFRLMAHAGEAVEAESIWGAVNTLKPERIGHDIRCLDDPNLVEVLRQHQIPLEVLPQSNYCLGVVERSEPHSICKMVDAGLYCTVNSDDPAMFSTSLTNEYLTLAAQGFSWEELWQLNLNTLEATISVVSQKTANGKVSRTTLSSLPSDVYSCSV</sequence>
<reference evidence="7 8" key="1">
    <citation type="submission" date="2022-04" db="EMBL/GenBank/DDBJ databases">
        <title>Positive selection, recombination, and allopatry shape intraspecific diversity of widespread and dominant cyanobacteria.</title>
        <authorList>
            <person name="Wei J."/>
            <person name="Shu W."/>
            <person name="Hu C."/>
        </authorList>
    </citation>
    <scope>NUCLEOTIDE SEQUENCE [LARGE SCALE GENOMIC DNA]</scope>
    <source>
        <strain evidence="7 8">AS-A4</strain>
    </source>
</reference>
<dbReference type="EMBL" id="JAMPLM010000053">
    <property type="protein sequence ID" value="MEP1062096.1"/>
    <property type="molecule type" value="Genomic_DNA"/>
</dbReference>
<evidence type="ECO:0000256" key="2">
    <source>
        <dbReference type="ARBA" id="ARBA00006676"/>
    </source>
</evidence>
<keyword evidence="4" id="KW-0378">Hydrolase</keyword>
<organism evidence="7 8">
    <name type="scientific">Stenomitos frigidus AS-A4</name>
    <dbReference type="NCBI Taxonomy" id="2933935"/>
    <lineage>
        <taxon>Bacteria</taxon>
        <taxon>Bacillati</taxon>
        <taxon>Cyanobacteriota</taxon>
        <taxon>Cyanophyceae</taxon>
        <taxon>Leptolyngbyales</taxon>
        <taxon>Leptolyngbyaceae</taxon>
        <taxon>Stenomitos</taxon>
    </lineage>
</organism>
<dbReference type="InterPro" id="IPR006330">
    <property type="entry name" value="Ado/ade_deaminase"/>
</dbReference>
<accession>A0ABV0KS70</accession>
<gene>
    <name evidence="7" type="ORF">NDI38_27350</name>
</gene>
<evidence type="ECO:0000259" key="6">
    <source>
        <dbReference type="Pfam" id="PF00962"/>
    </source>
</evidence>
<keyword evidence="5" id="KW-0862">Zinc</keyword>
<dbReference type="PANTHER" id="PTHR43114">
    <property type="entry name" value="ADENINE DEAMINASE"/>
    <property type="match status" value="1"/>
</dbReference>
<name>A0ABV0KS70_9CYAN</name>
<keyword evidence="3" id="KW-0479">Metal-binding</keyword>
<evidence type="ECO:0000313" key="8">
    <source>
        <dbReference type="Proteomes" id="UP001476950"/>
    </source>
</evidence>
<dbReference type="SUPFAM" id="SSF51556">
    <property type="entry name" value="Metallo-dependent hydrolases"/>
    <property type="match status" value="1"/>
</dbReference>
<comment type="cofactor">
    <cofactor evidence="1">
        <name>Zn(2+)</name>
        <dbReference type="ChEBI" id="CHEBI:29105"/>
    </cofactor>
</comment>
<comment type="similarity">
    <text evidence="2">Belongs to the metallo-dependent hydrolases superfamily. Adenosine and AMP deaminases family.</text>
</comment>
<dbReference type="InterPro" id="IPR001365">
    <property type="entry name" value="A_deaminase_dom"/>
</dbReference>
<dbReference type="RefSeq" id="WP_190451978.1">
    <property type="nucleotide sequence ID" value="NZ_JAMPLM010000053.1"/>
</dbReference>
<dbReference type="Proteomes" id="UP001476950">
    <property type="component" value="Unassembled WGS sequence"/>
</dbReference>
<keyword evidence="8" id="KW-1185">Reference proteome</keyword>
<proteinExistence type="inferred from homology"/>
<evidence type="ECO:0000313" key="7">
    <source>
        <dbReference type="EMBL" id="MEP1062096.1"/>
    </source>
</evidence>
<evidence type="ECO:0000256" key="3">
    <source>
        <dbReference type="ARBA" id="ARBA00022723"/>
    </source>
</evidence>
<evidence type="ECO:0000256" key="5">
    <source>
        <dbReference type="ARBA" id="ARBA00022833"/>
    </source>
</evidence>
<dbReference type="InterPro" id="IPR032466">
    <property type="entry name" value="Metal_Hydrolase"/>
</dbReference>
<dbReference type="Gene3D" id="3.20.20.140">
    <property type="entry name" value="Metal-dependent hydrolases"/>
    <property type="match status" value="1"/>
</dbReference>
<comment type="caution">
    <text evidence="7">The sequence shown here is derived from an EMBL/GenBank/DDBJ whole genome shotgun (WGS) entry which is preliminary data.</text>
</comment>
<evidence type="ECO:0000256" key="4">
    <source>
        <dbReference type="ARBA" id="ARBA00022801"/>
    </source>
</evidence>